<dbReference type="Gene3D" id="3.30.420.10">
    <property type="entry name" value="Ribonuclease H-like superfamily/Ribonuclease H"/>
    <property type="match status" value="1"/>
</dbReference>
<dbReference type="SUPFAM" id="SSF56672">
    <property type="entry name" value="DNA/RNA polymerases"/>
    <property type="match status" value="1"/>
</dbReference>
<evidence type="ECO:0000256" key="1">
    <source>
        <dbReference type="ARBA" id="ARBA00022750"/>
    </source>
</evidence>
<organism evidence="4 5">
    <name type="scientific">Vitis vinifera</name>
    <name type="common">Grape</name>
    <dbReference type="NCBI Taxonomy" id="29760"/>
    <lineage>
        <taxon>Eukaryota</taxon>
        <taxon>Viridiplantae</taxon>
        <taxon>Streptophyta</taxon>
        <taxon>Embryophyta</taxon>
        <taxon>Tracheophyta</taxon>
        <taxon>Spermatophyta</taxon>
        <taxon>Magnoliopsida</taxon>
        <taxon>eudicotyledons</taxon>
        <taxon>Gunneridae</taxon>
        <taxon>Pentapetalae</taxon>
        <taxon>rosids</taxon>
        <taxon>Vitales</taxon>
        <taxon>Vitaceae</taxon>
        <taxon>Viteae</taxon>
        <taxon>Vitis</taxon>
    </lineage>
</organism>
<keyword evidence="1" id="KW-0378">Hydrolase</keyword>
<dbReference type="InterPro" id="IPR043502">
    <property type="entry name" value="DNA/RNA_pol_sf"/>
</dbReference>
<dbReference type="InterPro" id="IPR036397">
    <property type="entry name" value="RNaseH_sf"/>
</dbReference>
<dbReference type="CDD" id="cd09272">
    <property type="entry name" value="RNase_HI_RT_Ty1"/>
    <property type="match status" value="1"/>
</dbReference>
<dbReference type="PANTHER" id="PTHR47481">
    <property type="match status" value="1"/>
</dbReference>
<feature type="compositionally biased region" description="Low complexity" evidence="2">
    <location>
        <begin position="786"/>
        <end position="804"/>
    </location>
</feature>
<evidence type="ECO:0000259" key="3">
    <source>
        <dbReference type="PROSITE" id="PS50994"/>
    </source>
</evidence>
<dbReference type="InterPro" id="IPR054722">
    <property type="entry name" value="PolX-like_BBD"/>
</dbReference>
<dbReference type="InterPro" id="IPR001584">
    <property type="entry name" value="Integrase_cat-core"/>
</dbReference>
<dbReference type="SUPFAM" id="SSF53098">
    <property type="entry name" value="Ribonuclease H-like"/>
    <property type="match status" value="1"/>
</dbReference>
<dbReference type="Pfam" id="PF22936">
    <property type="entry name" value="Pol_BBD"/>
    <property type="match status" value="1"/>
</dbReference>
<accession>A0ABY9DB20</accession>
<dbReference type="Pfam" id="PF14223">
    <property type="entry name" value="Retrotran_gag_2"/>
    <property type="match status" value="1"/>
</dbReference>
<dbReference type="InterPro" id="IPR025724">
    <property type="entry name" value="GAG-pre-integrase_dom"/>
</dbReference>
<feature type="compositionally biased region" description="Polar residues" evidence="2">
    <location>
        <begin position="228"/>
        <end position="248"/>
    </location>
</feature>
<reference evidence="4 5" key="1">
    <citation type="journal article" date="2023" name="Hortic Res">
        <title>The complete reference genome for grapevine (Vitis vinifera L.) genetics and breeding.</title>
        <authorList>
            <person name="Shi X."/>
            <person name="Cao S."/>
            <person name="Wang X."/>
            <person name="Huang S."/>
            <person name="Wang Y."/>
            <person name="Liu Z."/>
            <person name="Liu W."/>
            <person name="Leng X."/>
            <person name="Peng Y."/>
            <person name="Wang N."/>
            <person name="Wang Y."/>
            <person name="Ma Z."/>
            <person name="Xu X."/>
            <person name="Zhang F."/>
            <person name="Xue H."/>
            <person name="Zhong H."/>
            <person name="Wang Y."/>
            <person name="Zhang K."/>
            <person name="Velt A."/>
            <person name="Avia K."/>
            <person name="Holtgrawe D."/>
            <person name="Grimplet J."/>
            <person name="Matus J.T."/>
            <person name="Ware D."/>
            <person name="Wu X."/>
            <person name="Wang H."/>
            <person name="Liu C."/>
            <person name="Fang Y."/>
            <person name="Rustenholz C."/>
            <person name="Cheng Z."/>
            <person name="Xiao H."/>
            <person name="Zhou Y."/>
        </authorList>
    </citation>
    <scope>NUCLEOTIDE SEQUENCE [LARGE SCALE GENOMIC DNA]</scope>
    <source>
        <strain evidence="5">cv. Pinot noir / PN40024</strain>
        <tissue evidence="4">Leaf</tissue>
    </source>
</reference>
<keyword evidence="1" id="KW-0645">Protease</keyword>
<sequence length="1418" mass="158209">MALNTTSRTNVSLISSTSCFDGIISINATAQLPIKLNNNNFPSWKAQFDALLYGYDLMGFLDGNKTCPSKEIIAEDGTTVSNPDFVIWTRQDKLLLHAILASLSEGVVPLIAAATSSRDAWVKLHKLYANKSRSRVMNLKEKLTNITCNTRSVAEYLQTIKGIADELALIDTHLSDDDLTIFALNGLGSGFKEISAAIRARETPISFEELHDKLVEHETFLKREESRGGSNVTVNSTRTSFGNFQSRYGNGQNGNGQSNNGKRVFNNRHSQGRKFNNNARRLLQQQPEVHHTSFGNSSSSNWILDSGASHHVTGDLTNLSHQQPYEGPDDILLGDGSGLEITHTGSSKLPATSKSFCLSNVLCVPSIKQNLISVSKFCKTNNTSIEFFPSSFVIKDLKTGARLTQGRSKDDVYEWPWPNKGNTLGTSPKQACVSVKTSLANWHHRLGHPSSRIFQFLIRKHNLQIYPTESFHNFFCESCLCNKSHKLPFGVSSLRSRGPLDLVYSDVWGPSPIESIDGFRYYLIFIDYFTKYVWLFPMAYKSDVYTIFPKYKSMVEKYFNASLVTLYTDGGTEYKSLKSYFISQGIQHQVSPPYTPEHVGSAERKHRHVVETGLAMLHKASLPLKYWSYAFLAAAYLINRLPTPILKHQSPFESLFQHMPNYDKLRAFGCLCFPWMRPYSDHKLDKRSKPCVFLGYSNTHNAYKCLDLSSNRVYISRHVQFIEHKFPFASNTTPTDLNQAISTWSSCSPALAAIQPSFFVVPTSSKSFPHQAPSCTNTGPNQELISSLSPTSSSPPTTASAPLSACDAPPRYDLSLSSLPVSFDSSNISSPSLSLSPPTQPQGSNPLPEPSHRIVTRSQNNIHCPKQFPDFKTSFHVTKHPLPASLEPTTASQALKDPKWCAAMDDELAALARNCTWVLVPPLSNHNIVGCKWVFRIKRNPDGSISRYKARLVAKGFHQRPGVDYHDTFSPVVKPTTIRVVLSIALSNGWSISQLDVNNAFLHGTLTEDVYMAQPPGYVDQANPTHVCRLQKALYGLKQAPRAWYMELRTFLLTFGFINSKSDTSLFIYQCRSATIYFLVYVDDLLVTGNCSQSIRRFIDALAHRFSLKDLGPLSYFLGVEAISTSDGMFLSQHQYVRDLLAKFNLEGIKDSSTPMSSTGHLTLNDGSPPANATQFRSLIGGLQYLQLTRLDIAFAVNKLAQFMHAPTQTHWTAAKRLLRYLKHTLHLGLTFRRQQPLHLQAYSDVTPPLDLRAYSDADWAGDPDSYKSTTAFVLFLGGHPISWCSKKQKTVARSSTEAEYRAVASTAAEVTWVSHLLSELGITLQQSPTIYCDNLSATYLCVNPLFHSRMKHVALDYHFVREKVADGSLKVSHVNTQSQLADVLTKPLSKSRFIFLRSKIGISDGTAILRGRIEAHS</sequence>
<dbReference type="PANTHER" id="PTHR47481:SF9">
    <property type="entry name" value="RETROTRANSPOSON GAG DOMAIN-CONTAINING PROTEIN"/>
    <property type="match status" value="1"/>
</dbReference>
<dbReference type="Proteomes" id="UP001227230">
    <property type="component" value="Chromosome 14"/>
</dbReference>
<feature type="compositionally biased region" description="Low complexity" evidence="2">
    <location>
        <begin position="829"/>
        <end position="844"/>
    </location>
</feature>
<evidence type="ECO:0000313" key="5">
    <source>
        <dbReference type="Proteomes" id="UP001227230"/>
    </source>
</evidence>
<dbReference type="Pfam" id="PF25597">
    <property type="entry name" value="SH3_retrovirus"/>
    <property type="match status" value="1"/>
</dbReference>
<dbReference type="Pfam" id="PF07727">
    <property type="entry name" value="RVT_2"/>
    <property type="match status" value="1"/>
</dbReference>
<evidence type="ECO:0000256" key="2">
    <source>
        <dbReference type="SAM" id="MobiDB-lite"/>
    </source>
</evidence>
<evidence type="ECO:0000313" key="4">
    <source>
        <dbReference type="EMBL" id="WKA03765.1"/>
    </source>
</evidence>
<feature type="compositionally biased region" description="Polar residues" evidence="2">
    <location>
        <begin position="770"/>
        <end position="785"/>
    </location>
</feature>
<dbReference type="EMBL" id="CP126661">
    <property type="protein sequence ID" value="WKA03765.1"/>
    <property type="molecule type" value="Genomic_DNA"/>
</dbReference>
<feature type="region of interest" description="Disordered" evidence="2">
    <location>
        <begin position="829"/>
        <end position="852"/>
    </location>
</feature>
<protein>
    <recommendedName>
        <fullName evidence="3">Integrase catalytic domain-containing protein</fullName>
    </recommendedName>
</protein>
<dbReference type="InterPro" id="IPR013103">
    <property type="entry name" value="RVT_2"/>
</dbReference>
<feature type="region of interest" description="Disordered" evidence="2">
    <location>
        <begin position="770"/>
        <end position="804"/>
    </location>
</feature>
<feature type="region of interest" description="Disordered" evidence="2">
    <location>
        <begin position="225"/>
        <end position="270"/>
    </location>
</feature>
<keyword evidence="5" id="KW-1185">Reference proteome</keyword>
<dbReference type="InterPro" id="IPR012337">
    <property type="entry name" value="RNaseH-like_sf"/>
</dbReference>
<feature type="domain" description="Integrase catalytic" evidence="3">
    <location>
        <begin position="495"/>
        <end position="659"/>
    </location>
</feature>
<name>A0ABY9DB20_VITVI</name>
<dbReference type="Pfam" id="PF13976">
    <property type="entry name" value="gag_pre-integrs"/>
    <property type="match status" value="1"/>
</dbReference>
<gene>
    <name evidence="4" type="ORF">VitviT2T_021854</name>
</gene>
<proteinExistence type="predicted"/>
<dbReference type="PROSITE" id="PS50994">
    <property type="entry name" value="INTEGRASE"/>
    <property type="match status" value="1"/>
</dbReference>
<keyword evidence="1" id="KW-0064">Aspartyl protease</keyword>
<dbReference type="InterPro" id="IPR057670">
    <property type="entry name" value="SH3_retrovirus"/>
</dbReference>